<protein>
    <submittedName>
        <fullName evidence="1">Uncharacterized protein</fullName>
    </submittedName>
</protein>
<reference evidence="1 2" key="1">
    <citation type="submission" date="2019-10" db="EMBL/GenBank/DDBJ databases">
        <title>Streptococcus mitis of the oral and urogenital tracts.</title>
        <authorList>
            <person name="Price T."/>
            <person name="Mores C.R."/>
            <person name="Putonti C."/>
            <person name="Wolfe A.J."/>
        </authorList>
    </citation>
    <scope>NUCLEOTIDE SEQUENCE [LARGE SCALE GENOMIC DNA]</scope>
    <source>
        <strain evidence="1 2">SM39</strain>
    </source>
</reference>
<organism evidence="1 2">
    <name type="scientific">Streptococcus mitis</name>
    <dbReference type="NCBI Taxonomy" id="28037"/>
    <lineage>
        <taxon>Bacteria</taxon>
        <taxon>Bacillati</taxon>
        <taxon>Bacillota</taxon>
        <taxon>Bacilli</taxon>
        <taxon>Lactobacillales</taxon>
        <taxon>Streptococcaceae</taxon>
        <taxon>Streptococcus</taxon>
        <taxon>Streptococcus mitis group</taxon>
    </lineage>
</organism>
<dbReference type="RefSeq" id="WP_153209790.1">
    <property type="nucleotide sequence ID" value="NZ_WIJG01000028.1"/>
</dbReference>
<dbReference type="Proteomes" id="UP000436302">
    <property type="component" value="Unassembled WGS sequence"/>
</dbReference>
<name>A0A6I1UER6_STRMT</name>
<sequence length="204" mass="22807">MKKRFHRTLIDILNNAKGPVPMWGTLTQVFVIFPLIMFMFFMTANSLVNQYVFSSINIIAVVLELLSFVIILMSKLQSNFATGLITYIMGVVTYITGPFAVIGLGGGEQFLLFHLFAIFLYPIIIFLLMLLLGGVDGQQVLKEKVISVIFGIPGAIIVISVILLILIGNPAASWLLFGLQLLFSPFLFLSWGYILYPLRHRSDV</sequence>
<proteinExistence type="predicted"/>
<evidence type="ECO:0000313" key="2">
    <source>
        <dbReference type="Proteomes" id="UP000436302"/>
    </source>
</evidence>
<comment type="caution">
    <text evidence="1">The sequence shown here is derived from an EMBL/GenBank/DDBJ whole genome shotgun (WGS) entry which is preliminary data.</text>
</comment>
<dbReference type="AlphaFoldDB" id="A0A6I1UER6"/>
<evidence type="ECO:0000313" key="1">
    <source>
        <dbReference type="EMBL" id="MQP83133.1"/>
    </source>
</evidence>
<gene>
    <name evidence="1" type="ORF">GEZ78_05960</name>
</gene>
<dbReference type="EMBL" id="WIJV01000028">
    <property type="protein sequence ID" value="MQP83133.1"/>
    <property type="molecule type" value="Genomic_DNA"/>
</dbReference>
<accession>A0A6I1UER6</accession>